<gene>
    <name evidence="1" type="ORF">Poli38472_002647</name>
</gene>
<organism evidence="1 2">
    <name type="scientific">Pythium oligandrum</name>
    <name type="common">Mycoparasitic fungus</name>
    <dbReference type="NCBI Taxonomy" id="41045"/>
    <lineage>
        <taxon>Eukaryota</taxon>
        <taxon>Sar</taxon>
        <taxon>Stramenopiles</taxon>
        <taxon>Oomycota</taxon>
        <taxon>Peronosporomycetes</taxon>
        <taxon>Pythiales</taxon>
        <taxon>Pythiaceae</taxon>
        <taxon>Pythium</taxon>
    </lineage>
</organism>
<dbReference type="EMBL" id="SPLM01000072">
    <property type="protein sequence ID" value="TMW63706.1"/>
    <property type="molecule type" value="Genomic_DNA"/>
</dbReference>
<proteinExistence type="predicted"/>
<evidence type="ECO:0000313" key="1">
    <source>
        <dbReference type="EMBL" id="TMW63706.1"/>
    </source>
</evidence>
<evidence type="ECO:0008006" key="3">
    <source>
        <dbReference type="Google" id="ProtNLM"/>
    </source>
</evidence>
<comment type="caution">
    <text evidence="1">The sequence shown here is derived from an EMBL/GenBank/DDBJ whole genome shotgun (WGS) entry which is preliminary data.</text>
</comment>
<keyword evidence="2" id="KW-1185">Reference proteome</keyword>
<protein>
    <recommendedName>
        <fullName evidence="3">PX domain-containing protein</fullName>
    </recommendedName>
</protein>
<name>A0A8K1FID4_PYTOL</name>
<evidence type="ECO:0000313" key="2">
    <source>
        <dbReference type="Proteomes" id="UP000794436"/>
    </source>
</evidence>
<accession>A0A8K1FID4</accession>
<dbReference type="AlphaFoldDB" id="A0A8K1FID4"/>
<reference evidence="1" key="1">
    <citation type="submission" date="2019-03" db="EMBL/GenBank/DDBJ databases">
        <title>Long read genome sequence of the mycoparasitic Pythium oligandrum ATCC 38472 isolated from sugarbeet rhizosphere.</title>
        <authorList>
            <person name="Gaulin E."/>
        </authorList>
    </citation>
    <scope>NUCLEOTIDE SEQUENCE</scope>
    <source>
        <strain evidence="1">ATCC 38472_TT</strain>
    </source>
</reference>
<dbReference type="OrthoDB" id="99877at2759"/>
<sequence length="178" mass="20647">MSLLPETHLPQLDARLALKRITHLEIHESIKHDNKRYYVIDVYFQLTQSHIPTNRVYANRKPDMQLERSFSEFIQLRNAIYNCADPCHDFRCTYCPKVVDFVIVGSAQPRMITKLLSSDKNIRHTLEMFLTHVLKLALGAKLPRGAHCPAQEILPLLVKEFLSVDAFEDERISDLLSF</sequence>
<dbReference type="Proteomes" id="UP000794436">
    <property type="component" value="Unassembled WGS sequence"/>
</dbReference>